<accession>A0A6A6I707</accession>
<dbReference type="GeneID" id="54587007"/>
<sequence>MARTAAFNSSHIGALRHHQQQKQSPALSSSHLDDQSPSSSLLDESSFTKDSICVKPFDRWRPLGGRPQHDIFRRFKVQPSEKEDFMLHWVRKGLSYGFITHDESGILVFRVSSADLSHLAALDIGRSDVSEPCPQWIHVYDEYGVSWLTQFRLVDLDNFPKVYDTNGHPIFARGRLGRYGPSGLTPFDFYSRMAESLGGGGVTRIQAKTE</sequence>
<proteinExistence type="predicted"/>
<organism evidence="2 3">
    <name type="scientific">Trematosphaeria pertusa</name>
    <dbReference type="NCBI Taxonomy" id="390896"/>
    <lineage>
        <taxon>Eukaryota</taxon>
        <taxon>Fungi</taxon>
        <taxon>Dikarya</taxon>
        <taxon>Ascomycota</taxon>
        <taxon>Pezizomycotina</taxon>
        <taxon>Dothideomycetes</taxon>
        <taxon>Pleosporomycetidae</taxon>
        <taxon>Pleosporales</taxon>
        <taxon>Massarineae</taxon>
        <taxon>Trematosphaeriaceae</taxon>
        <taxon>Trematosphaeria</taxon>
    </lineage>
</organism>
<dbReference type="AlphaFoldDB" id="A0A6A6I707"/>
<evidence type="ECO:0000256" key="1">
    <source>
        <dbReference type="SAM" id="MobiDB-lite"/>
    </source>
</evidence>
<dbReference type="OrthoDB" id="3793592at2759"/>
<dbReference type="Proteomes" id="UP000800094">
    <property type="component" value="Unassembled WGS sequence"/>
</dbReference>
<feature type="compositionally biased region" description="Polar residues" evidence="1">
    <location>
        <begin position="1"/>
        <end position="11"/>
    </location>
</feature>
<feature type="region of interest" description="Disordered" evidence="1">
    <location>
        <begin position="1"/>
        <end position="44"/>
    </location>
</feature>
<dbReference type="RefSeq" id="XP_033681155.1">
    <property type="nucleotide sequence ID" value="XM_033833677.1"/>
</dbReference>
<evidence type="ECO:0000313" key="2">
    <source>
        <dbReference type="EMBL" id="KAF2246151.1"/>
    </source>
</evidence>
<name>A0A6A6I707_9PLEO</name>
<gene>
    <name evidence="2" type="ORF">BU26DRAFT_567648</name>
</gene>
<feature type="compositionally biased region" description="Low complexity" evidence="1">
    <location>
        <begin position="27"/>
        <end position="44"/>
    </location>
</feature>
<keyword evidence="3" id="KW-1185">Reference proteome</keyword>
<protein>
    <submittedName>
        <fullName evidence="2">Uncharacterized protein</fullName>
    </submittedName>
</protein>
<dbReference type="EMBL" id="ML987199">
    <property type="protein sequence ID" value="KAF2246151.1"/>
    <property type="molecule type" value="Genomic_DNA"/>
</dbReference>
<evidence type="ECO:0000313" key="3">
    <source>
        <dbReference type="Proteomes" id="UP000800094"/>
    </source>
</evidence>
<reference evidence="2" key="1">
    <citation type="journal article" date="2020" name="Stud. Mycol.">
        <title>101 Dothideomycetes genomes: a test case for predicting lifestyles and emergence of pathogens.</title>
        <authorList>
            <person name="Haridas S."/>
            <person name="Albert R."/>
            <person name="Binder M."/>
            <person name="Bloem J."/>
            <person name="Labutti K."/>
            <person name="Salamov A."/>
            <person name="Andreopoulos B."/>
            <person name="Baker S."/>
            <person name="Barry K."/>
            <person name="Bills G."/>
            <person name="Bluhm B."/>
            <person name="Cannon C."/>
            <person name="Castanera R."/>
            <person name="Culley D."/>
            <person name="Daum C."/>
            <person name="Ezra D."/>
            <person name="Gonzalez J."/>
            <person name="Henrissat B."/>
            <person name="Kuo A."/>
            <person name="Liang C."/>
            <person name="Lipzen A."/>
            <person name="Lutzoni F."/>
            <person name="Magnuson J."/>
            <person name="Mondo S."/>
            <person name="Nolan M."/>
            <person name="Ohm R."/>
            <person name="Pangilinan J."/>
            <person name="Park H.-J."/>
            <person name="Ramirez L."/>
            <person name="Alfaro M."/>
            <person name="Sun H."/>
            <person name="Tritt A."/>
            <person name="Yoshinaga Y."/>
            <person name="Zwiers L.-H."/>
            <person name="Turgeon B."/>
            <person name="Goodwin S."/>
            <person name="Spatafora J."/>
            <person name="Crous P."/>
            <person name="Grigoriev I."/>
        </authorList>
    </citation>
    <scope>NUCLEOTIDE SEQUENCE</scope>
    <source>
        <strain evidence="2">CBS 122368</strain>
    </source>
</reference>